<dbReference type="PANTHER" id="PTHR42929">
    <property type="entry name" value="INNER MEMBRANE ABC TRANSPORTER PERMEASE PROTEIN YDCU-RELATED-RELATED"/>
    <property type="match status" value="1"/>
</dbReference>
<evidence type="ECO:0000256" key="8">
    <source>
        <dbReference type="RuleBase" id="RU363032"/>
    </source>
</evidence>
<dbReference type="PROSITE" id="PS50928">
    <property type="entry name" value="ABC_TM1"/>
    <property type="match status" value="1"/>
</dbReference>
<evidence type="ECO:0000256" key="1">
    <source>
        <dbReference type="ARBA" id="ARBA00004651"/>
    </source>
</evidence>
<feature type="domain" description="ABC transmembrane type-1" evidence="9">
    <location>
        <begin position="58"/>
        <end position="264"/>
    </location>
</feature>
<keyword evidence="3 8" id="KW-0813">Transport</keyword>
<feature type="transmembrane region" description="Helical" evidence="8">
    <location>
        <begin position="187"/>
        <end position="208"/>
    </location>
</feature>
<evidence type="ECO:0000313" key="10">
    <source>
        <dbReference type="EMBL" id="MCY6482907.1"/>
    </source>
</evidence>
<comment type="similarity">
    <text evidence="2">Belongs to the binding-protein-dependent transport system permease family. CysTW subfamily.</text>
</comment>
<evidence type="ECO:0000256" key="2">
    <source>
        <dbReference type="ARBA" id="ARBA00007069"/>
    </source>
</evidence>
<comment type="caution">
    <text evidence="10">The sequence shown here is derived from an EMBL/GenBank/DDBJ whole genome shotgun (WGS) entry which is preliminary data.</text>
</comment>
<evidence type="ECO:0000256" key="5">
    <source>
        <dbReference type="ARBA" id="ARBA00022692"/>
    </source>
</evidence>
<keyword evidence="4" id="KW-1003">Cell membrane</keyword>
<gene>
    <name evidence="10" type="ORF">OW763_00875</name>
</gene>
<comment type="subcellular location">
    <subcellularLocation>
        <location evidence="1 8">Cell membrane</location>
        <topology evidence="1 8">Multi-pass membrane protein</topology>
    </subcellularLocation>
</comment>
<feature type="transmembrane region" description="Helical" evidence="8">
    <location>
        <begin position="7"/>
        <end position="31"/>
    </location>
</feature>
<dbReference type="InterPro" id="IPR000515">
    <property type="entry name" value="MetI-like"/>
</dbReference>
<name>A0ABT4CVS5_9CLOT</name>
<dbReference type="Gene3D" id="1.10.3720.10">
    <property type="entry name" value="MetI-like"/>
    <property type="match status" value="1"/>
</dbReference>
<organism evidence="10 11">
    <name type="scientific">Clostridium aestuarii</name>
    <dbReference type="NCBI Taxonomy" id="338193"/>
    <lineage>
        <taxon>Bacteria</taxon>
        <taxon>Bacillati</taxon>
        <taxon>Bacillota</taxon>
        <taxon>Clostridia</taxon>
        <taxon>Eubacteriales</taxon>
        <taxon>Clostridiaceae</taxon>
        <taxon>Clostridium</taxon>
    </lineage>
</organism>
<evidence type="ECO:0000256" key="7">
    <source>
        <dbReference type="ARBA" id="ARBA00023136"/>
    </source>
</evidence>
<keyword evidence="5 8" id="KW-0812">Transmembrane</keyword>
<dbReference type="Pfam" id="PF00528">
    <property type="entry name" value="BPD_transp_1"/>
    <property type="match status" value="1"/>
</dbReference>
<protein>
    <submittedName>
        <fullName evidence="10">ABC transporter permease</fullName>
    </submittedName>
</protein>
<dbReference type="PANTHER" id="PTHR42929:SF1">
    <property type="entry name" value="INNER MEMBRANE ABC TRANSPORTER PERMEASE PROTEIN YDCU-RELATED"/>
    <property type="match status" value="1"/>
</dbReference>
<evidence type="ECO:0000256" key="4">
    <source>
        <dbReference type="ARBA" id="ARBA00022475"/>
    </source>
</evidence>
<evidence type="ECO:0000256" key="3">
    <source>
        <dbReference type="ARBA" id="ARBA00022448"/>
    </source>
</evidence>
<reference evidence="10" key="1">
    <citation type="submission" date="2022-12" db="EMBL/GenBank/DDBJ databases">
        <authorList>
            <person name="Wang J."/>
        </authorList>
    </citation>
    <scope>NUCLEOTIDE SEQUENCE</scope>
    <source>
        <strain evidence="10">HY-45-18</strain>
    </source>
</reference>
<keyword evidence="6 8" id="KW-1133">Transmembrane helix</keyword>
<dbReference type="Proteomes" id="UP001078443">
    <property type="component" value="Unassembled WGS sequence"/>
</dbReference>
<dbReference type="InterPro" id="IPR035906">
    <property type="entry name" value="MetI-like_sf"/>
</dbReference>
<dbReference type="CDD" id="cd06261">
    <property type="entry name" value="TM_PBP2"/>
    <property type="match status" value="1"/>
</dbReference>
<dbReference type="EMBL" id="JAPQER010000001">
    <property type="protein sequence ID" value="MCY6482907.1"/>
    <property type="molecule type" value="Genomic_DNA"/>
</dbReference>
<dbReference type="RefSeq" id="WP_268039176.1">
    <property type="nucleotide sequence ID" value="NZ_JAPQER010000001.1"/>
</dbReference>
<proteinExistence type="inferred from homology"/>
<sequence>MKKNKWLYLLLVPGIALILVFLFIPIINIIIPTFYGKTGISFDKYVEFFKDEYYVSIFKRTLKIALITSVITMVLGIPVAYFISRSNKNIRGALIACTVFPLLTNSVVRSFAWMTILGKNGIINTFLMNVGLIKEPYKLLYTESAIIVGTVYLFLPLMVVSLVGVMENIENDLLEAAESLGASRIKAFFKVVFPLSIPGIIVGSVLVFTGSLTAYTTPQLLGGNRNMVLSTLIYQKTMTLGDWNSASVVAAIMSITTVTIIFVINKLASRLNERGV</sequence>
<keyword evidence="11" id="KW-1185">Reference proteome</keyword>
<feature type="transmembrane region" description="Helical" evidence="8">
    <location>
        <begin position="64"/>
        <end position="83"/>
    </location>
</feature>
<feature type="transmembrane region" description="Helical" evidence="8">
    <location>
        <begin position="243"/>
        <end position="264"/>
    </location>
</feature>
<evidence type="ECO:0000313" key="11">
    <source>
        <dbReference type="Proteomes" id="UP001078443"/>
    </source>
</evidence>
<evidence type="ECO:0000259" key="9">
    <source>
        <dbReference type="PROSITE" id="PS50928"/>
    </source>
</evidence>
<evidence type="ECO:0000256" key="6">
    <source>
        <dbReference type="ARBA" id="ARBA00022989"/>
    </source>
</evidence>
<keyword evidence="7 8" id="KW-0472">Membrane</keyword>
<feature type="transmembrane region" description="Helical" evidence="8">
    <location>
        <begin position="145"/>
        <end position="166"/>
    </location>
</feature>
<dbReference type="SUPFAM" id="SSF161098">
    <property type="entry name" value="MetI-like"/>
    <property type="match status" value="1"/>
</dbReference>
<accession>A0ABT4CVS5</accession>
<feature type="transmembrane region" description="Helical" evidence="8">
    <location>
        <begin position="90"/>
        <end position="108"/>
    </location>
</feature>